<protein>
    <submittedName>
        <fullName evidence="1">Uncharacterized protein</fullName>
    </submittedName>
</protein>
<dbReference type="AlphaFoldDB" id="A0A6N3ET66"/>
<reference evidence="1" key="1">
    <citation type="submission" date="2019-11" db="EMBL/GenBank/DDBJ databases">
        <authorList>
            <person name="Feng L."/>
        </authorList>
    </citation>
    <scope>NUCLEOTIDE SEQUENCE</scope>
    <source>
        <strain evidence="1">ChathewayiLFYP18</strain>
    </source>
</reference>
<proteinExistence type="predicted"/>
<name>A0A6N3ET66_9FIRM</name>
<gene>
    <name evidence="1" type="ORF">CHLFYP18_00945</name>
</gene>
<accession>A0A6N3ET66</accession>
<evidence type="ECO:0000313" key="1">
    <source>
        <dbReference type="EMBL" id="VYU42914.1"/>
    </source>
</evidence>
<organism evidence="1">
    <name type="scientific">Hungatella hathewayi</name>
    <dbReference type="NCBI Taxonomy" id="154046"/>
    <lineage>
        <taxon>Bacteria</taxon>
        <taxon>Bacillati</taxon>
        <taxon>Bacillota</taxon>
        <taxon>Clostridia</taxon>
        <taxon>Lachnospirales</taxon>
        <taxon>Lachnospiraceae</taxon>
        <taxon>Hungatella</taxon>
    </lineage>
</organism>
<dbReference type="RefSeq" id="WP_007865716.1">
    <property type="nucleotide sequence ID" value="NZ_CACRUH010000053.1"/>
</dbReference>
<dbReference type="EMBL" id="CACRUH010000053">
    <property type="protein sequence ID" value="VYU42914.1"/>
    <property type="molecule type" value="Genomic_DNA"/>
</dbReference>
<sequence>MQSKKEISAVIALITAMPKGKFFPFKNGTWQTYDGDTIRGNLYLNGFPALNYYITEPGKMHIFFGTDNPPRISYEEFVFNGSDSIWEITSVAKTYAIAPQIASYLDGLLQYIEDGGKLYVETE</sequence>